<evidence type="ECO:0000256" key="2">
    <source>
        <dbReference type="ARBA" id="ARBA00022741"/>
    </source>
</evidence>
<keyword evidence="2" id="KW-0547">Nucleotide-binding</keyword>
<dbReference type="PROSITE" id="PS00211">
    <property type="entry name" value="ABC_TRANSPORTER_1"/>
    <property type="match status" value="1"/>
</dbReference>
<dbReference type="InterPro" id="IPR027417">
    <property type="entry name" value="P-loop_NTPase"/>
</dbReference>
<protein>
    <submittedName>
        <fullName evidence="5">Zinc transport system ATP-binding protein</fullName>
    </submittedName>
</protein>
<gene>
    <name evidence="5" type="ORF">SAMN05421879_10485</name>
</gene>
<evidence type="ECO:0000313" key="6">
    <source>
        <dbReference type="Proteomes" id="UP000219688"/>
    </source>
</evidence>
<dbReference type="SMART" id="SM00382">
    <property type="entry name" value="AAA"/>
    <property type="match status" value="1"/>
</dbReference>
<feature type="domain" description="ABC transporter" evidence="4">
    <location>
        <begin position="9"/>
        <end position="243"/>
    </location>
</feature>
<dbReference type="Pfam" id="PF00005">
    <property type="entry name" value="ABC_tran"/>
    <property type="match status" value="1"/>
</dbReference>
<evidence type="ECO:0000256" key="3">
    <source>
        <dbReference type="ARBA" id="ARBA00022840"/>
    </source>
</evidence>
<evidence type="ECO:0000313" key="5">
    <source>
        <dbReference type="EMBL" id="SOC54966.1"/>
    </source>
</evidence>
<proteinExistence type="predicted"/>
<dbReference type="PROSITE" id="PS50893">
    <property type="entry name" value="ABC_TRANSPORTER_2"/>
    <property type="match status" value="1"/>
</dbReference>
<accession>A0A285VP20</accession>
<reference evidence="6" key="1">
    <citation type="submission" date="2017-08" db="EMBL/GenBank/DDBJ databases">
        <authorList>
            <person name="Varghese N."/>
            <person name="Submissions S."/>
        </authorList>
    </citation>
    <scope>NUCLEOTIDE SEQUENCE [LARGE SCALE GENOMIC DNA]</scope>
    <source>
        <strain evidence="6">USBA17B2</strain>
    </source>
</reference>
<dbReference type="SUPFAM" id="SSF52540">
    <property type="entry name" value="P-loop containing nucleoside triphosphate hydrolases"/>
    <property type="match status" value="1"/>
</dbReference>
<dbReference type="Gene3D" id="3.40.50.300">
    <property type="entry name" value="P-loop containing nucleotide triphosphate hydrolases"/>
    <property type="match status" value="1"/>
</dbReference>
<keyword evidence="3 5" id="KW-0067">ATP-binding</keyword>
<dbReference type="PANTHER" id="PTHR42734">
    <property type="entry name" value="METAL TRANSPORT SYSTEM ATP-BINDING PROTEIN TM_0124-RELATED"/>
    <property type="match status" value="1"/>
</dbReference>
<keyword evidence="6" id="KW-1185">Reference proteome</keyword>
<keyword evidence="1" id="KW-0813">Transport</keyword>
<sequence length="257" mass="27080">MPVSTSPVLELHRAAFGYRGRAVVTDVDLTVHRGEVLAVLGPNGSGKTTLVTGLLGLSEHLSGDVTVLGTPLARLRDRTRVGYVPQRHTLTGGVRATVTEVVTTGLLSGLPWWRPPGRRERAAVDAALQAVGLADRARFDVETLSGGQQRRVLIARALVARPEVLVMDEPTAGVDRASQLVLAGVLQRLGEAGTTMLVVTHELTALRGIVDRIVEVESGHLTFDGTPEGYAVHQGELARAAGRGPGVLSPIADGAVR</sequence>
<dbReference type="GO" id="GO:0016887">
    <property type="term" value="F:ATP hydrolysis activity"/>
    <property type="evidence" value="ECO:0007669"/>
    <property type="project" value="InterPro"/>
</dbReference>
<dbReference type="GO" id="GO:0005524">
    <property type="term" value="F:ATP binding"/>
    <property type="evidence" value="ECO:0007669"/>
    <property type="project" value="UniProtKB-KW"/>
</dbReference>
<dbReference type="InterPro" id="IPR017871">
    <property type="entry name" value="ABC_transporter-like_CS"/>
</dbReference>
<dbReference type="Proteomes" id="UP000219688">
    <property type="component" value="Unassembled WGS sequence"/>
</dbReference>
<dbReference type="AlphaFoldDB" id="A0A285VP20"/>
<evidence type="ECO:0000256" key="1">
    <source>
        <dbReference type="ARBA" id="ARBA00022448"/>
    </source>
</evidence>
<dbReference type="STRING" id="1122622.GCA_000421185_00989"/>
<evidence type="ECO:0000259" key="4">
    <source>
        <dbReference type="PROSITE" id="PS50893"/>
    </source>
</evidence>
<organism evidence="5 6">
    <name type="scientific">Ornithinimicrobium cerasi</name>
    <dbReference type="NCBI Taxonomy" id="2248773"/>
    <lineage>
        <taxon>Bacteria</taxon>
        <taxon>Bacillati</taxon>
        <taxon>Actinomycetota</taxon>
        <taxon>Actinomycetes</taxon>
        <taxon>Micrococcales</taxon>
        <taxon>Ornithinimicrobiaceae</taxon>
        <taxon>Ornithinimicrobium</taxon>
    </lineage>
</organism>
<dbReference type="InterPro" id="IPR050153">
    <property type="entry name" value="Metal_Ion_Import_ABC"/>
</dbReference>
<dbReference type="InterPro" id="IPR003439">
    <property type="entry name" value="ABC_transporter-like_ATP-bd"/>
</dbReference>
<dbReference type="EMBL" id="OBQK01000004">
    <property type="protein sequence ID" value="SOC54966.1"/>
    <property type="molecule type" value="Genomic_DNA"/>
</dbReference>
<name>A0A285VP20_9MICO</name>
<dbReference type="InterPro" id="IPR003593">
    <property type="entry name" value="AAA+_ATPase"/>
</dbReference>